<protein>
    <submittedName>
        <fullName evidence="2">Glycosyltransferase involved in cell wall biosynthesis</fullName>
    </submittedName>
</protein>
<keyword evidence="3" id="KW-1185">Reference proteome</keyword>
<sequence>MSISVVMPAYNAERFIAAALDSLLPEAGPLDLEILVVDDHSTDGTRAIIERYARAEPRIRLLDNPRKGIAAARNTAVEARRPDADFVAFLDSDDLSYPGRLTRQQALLADHPEIDVLYGRVAMFGRFDPVTLGPLEGSRTKVIRGPYLQSALYRAAVFAKVGRFDETFRQGCDTDYVLRVVEAGARLVLDDGIAAYYRRHDANVTLDTAEMRREFMLASLKWAARNRLAKRGELPEVFHELFLRRDQIEEDLGA</sequence>
<dbReference type="InterPro" id="IPR029044">
    <property type="entry name" value="Nucleotide-diphossugar_trans"/>
</dbReference>
<dbReference type="SUPFAM" id="SSF53448">
    <property type="entry name" value="Nucleotide-diphospho-sugar transferases"/>
    <property type="match status" value="1"/>
</dbReference>
<gene>
    <name evidence="2" type="ORF">GGQ63_000693</name>
</gene>
<dbReference type="AlphaFoldDB" id="A0A7W9CTJ8"/>
<evidence type="ECO:0000313" key="2">
    <source>
        <dbReference type="EMBL" id="MBB5751650.1"/>
    </source>
</evidence>
<comment type="caution">
    <text evidence="2">The sequence shown here is derived from an EMBL/GenBank/DDBJ whole genome shotgun (WGS) entry which is preliminary data.</text>
</comment>
<keyword evidence="2" id="KW-0808">Transferase</keyword>
<proteinExistence type="predicted"/>
<dbReference type="RefSeq" id="WP_183852503.1">
    <property type="nucleotide sequence ID" value="NZ_JACHOO010000001.1"/>
</dbReference>
<dbReference type="PANTHER" id="PTHR43685">
    <property type="entry name" value="GLYCOSYLTRANSFERASE"/>
    <property type="match status" value="1"/>
</dbReference>
<dbReference type="CDD" id="cd00761">
    <property type="entry name" value="Glyco_tranf_GTA_type"/>
    <property type="match status" value="1"/>
</dbReference>
<dbReference type="Proteomes" id="UP000523821">
    <property type="component" value="Unassembled WGS sequence"/>
</dbReference>
<dbReference type="PANTHER" id="PTHR43685:SF2">
    <property type="entry name" value="GLYCOSYLTRANSFERASE 2-LIKE DOMAIN-CONTAINING PROTEIN"/>
    <property type="match status" value="1"/>
</dbReference>
<dbReference type="Pfam" id="PF00535">
    <property type="entry name" value="Glycos_transf_2"/>
    <property type="match status" value="1"/>
</dbReference>
<dbReference type="InterPro" id="IPR050834">
    <property type="entry name" value="Glycosyltransf_2"/>
</dbReference>
<dbReference type="Gene3D" id="3.90.550.10">
    <property type="entry name" value="Spore Coat Polysaccharide Biosynthesis Protein SpsA, Chain A"/>
    <property type="match status" value="1"/>
</dbReference>
<dbReference type="EMBL" id="JACHOO010000001">
    <property type="protein sequence ID" value="MBB5751650.1"/>
    <property type="molecule type" value="Genomic_DNA"/>
</dbReference>
<accession>A0A7W9CTJ8</accession>
<evidence type="ECO:0000313" key="3">
    <source>
        <dbReference type="Proteomes" id="UP000523821"/>
    </source>
</evidence>
<evidence type="ECO:0000259" key="1">
    <source>
        <dbReference type="Pfam" id="PF00535"/>
    </source>
</evidence>
<reference evidence="2 3" key="1">
    <citation type="submission" date="2020-08" db="EMBL/GenBank/DDBJ databases">
        <title>Genomic Encyclopedia of Type Strains, Phase IV (KMG-IV): sequencing the most valuable type-strain genomes for metagenomic binning, comparative biology and taxonomic classification.</title>
        <authorList>
            <person name="Goeker M."/>
        </authorList>
    </citation>
    <scope>NUCLEOTIDE SEQUENCE [LARGE SCALE GENOMIC DNA]</scope>
    <source>
        <strain evidence="2 3">DSM 16268</strain>
    </source>
</reference>
<dbReference type="GO" id="GO:0016740">
    <property type="term" value="F:transferase activity"/>
    <property type="evidence" value="ECO:0007669"/>
    <property type="project" value="UniProtKB-KW"/>
</dbReference>
<dbReference type="InterPro" id="IPR001173">
    <property type="entry name" value="Glyco_trans_2-like"/>
</dbReference>
<feature type="domain" description="Glycosyltransferase 2-like" evidence="1">
    <location>
        <begin position="4"/>
        <end position="132"/>
    </location>
</feature>
<name>A0A7W9CTJ8_9HYPH</name>
<organism evidence="2 3">
    <name type="scientific">Prosthecomicrobium pneumaticum</name>
    <dbReference type="NCBI Taxonomy" id="81895"/>
    <lineage>
        <taxon>Bacteria</taxon>
        <taxon>Pseudomonadati</taxon>
        <taxon>Pseudomonadota</taxon>
        <taxon>Alphaproteobacteria</taxon>
        <taxon>Hyphomicrobiales</taxon>
        <taxon>Kaistiaceae</taxon>
        <taxon>Prosthecomicrobium</taxon>
    </lineage>
</organism>